<dbReference type="EMBL" id="JBHTBS010000001">
    <property type="protein sequence ID" value="MFC7335595.1"/>
    <property type="molecule type" value="Genomic_DNA"/>
</dbReference>
<accession>A0ABW2L2Z2</accession>
<keyword evidence="1" id="KW-1133">Transmembrane helix</keyword>
<gene>
    <name evidence="2" type="ORF">ACFQY0_00280</name>
</gene>
<keyword evidence="1" id="KW-0472">Membrane</keyword>
<evidence type="ECO:0008006" key="4">
    <source>
        <dbReference type="Google" id="ProtNLM"/>
    </source>
</evidence>
<comment type="caution">
    <text evidence="2">The sequence shown here is derived from an EMBL/GenBank/DDBJ whole genome shotgun (WGS) entry which is preliminary data.</text>
</comment>
<evidence type="ECO:0000313" key="2">
    <source>
        <dbReference type="EMBL" id="MFC7335595.1"/>
    </source>
</evidence>
<dbReference type="Proteomes" id="UP001596472">
    <property type="component" value="Unassembled WGS sequence"/>
</dbReference>
<evidence type="ECO:0000313" key="3">
    <source>
        <dbReference type="Proteomes" id="UP001596472"/>
    </source>
</evidence>
<reference evidence="3" key="1">
    <citation type="journal article" date="2019" name="Int. J. Syst. Evol. Microbiol.">
        <title>The Global Catalogue of Microorganisms (GCM) 10K type strain sequencing project: providing services to taxonomists for standard genome sequencing and annotation.</title>
        <authorList>
            <consortium name="The Broad Institute Genomics Platform"/>
            <consortium name="The Broad Institute Genome Sequencing Center for Infectious Disease"/>
            <person name="Wu L."/>
            <person name="Ma J."/>
        </authorList>
    </citation>
    <scope>NUCLEOTIDE SEQUENCE [LARGE SCALE GENOMIC DNA]</scope>
    <source>
        <strain evidence="3">CGMCC 4.1467</strain>
    </source>
</reference>
<feature type="transmembrane region" description="Helical" evidence="1">
    <location>
        <begin position="12"/>
        <end position="34"/>
    </location>
</feature>
<dbReference type="RefSeq" id="WP_379707859.1">
    <property type="nucleotide sequence ID" value="NZ_JBHTBS010000001.1"/>
</dbReference>
<evidence type="ECO:0000256" key="1">
    <source>
        <dbReference type="SAM" id="Phobius"/>
    </source>
</evidence>
<proteinExistence type="predicted"/>
<keyword evidence="1" id="KW-0812">Transmembrane</keyword>
<protein>
    <recommendedName>
        <fullName evidence="4">SGNH/GDSL hydrolase family protein</fullName>
    </recommendedName>
</protein>
<keyword evidence="3" id="KW-1185">Reference proteome</keyword>
<organism evidence="2 3">
    <name type="scientific">Haloferula chungangensis</name>
    <dbReference type="NCBI Taxonomy" id="1048331"/>
    <lineage>
        <taxon>Bacteria</taxon>
        <taxon>Pseudomonadati</taxon>
        <taxon>Verrucomicrobiota</taxon>
        <taxon>Verrucomicrobiia</taxon>
        <taxon>Verrucomicrobiales</taxon>
        <taxon>Verrucomicrobiaceae</taxon>
        <taxon>Haloferula</taxon>
    </lineage>
</organism>
<sequence length="419" mass="47138">MQSSNRNAYRRHSLAFLGAVALIFLLSFLLNTFINPLWVTPAPWSSSDFADYKPIHKQPRTAKAGLALMGPWDGAIVGSSRVDIAINPRADEWNGARIVNLGLRGGNLCEFAPMIELASAHNDLKTILLGIDHYDLTSNVLIPNPSAFNESPLTEPPSKIERTLRYYLGGSSTTYSVKSINYRAKGRLASYDRLGQWTQSLDGRPFLNIFTTDSAPQAIGWVERSFTRKNVIQEKLDALRSILSICREKNIRLIVIIPPNHAMYQSIFFIGGAVDPTFQENRELILKLISESDREHPGAQPVDVWDFNDFHPLNCASIGGDRKAFLDNWLDGTHARQSIGDIILSRVFDQDTPNPEALPYGQKLTQDTLSQREEAIEAGYQRYRREQPNDWELSKSIMLELKNKEKSHPTADGGETEKR</sequence>
<name>A0ABW2L2Z2_9BACT</name>